<keyword evidence="8" id="KW-1133">Transmembrane helix</keyword>
<dbReference type="AlphaFoldDB" id="A0A916YGT2"/>
<sequence length="505" mass="53119">MTELATRPAEPGDAPRVEWVEPEQKKRSPRKLWLGIGIPVVSVVAAGALVLVGTTLTAPGVTVLGTDVGMQTTGGAAEALSTGVQNASITVEVEGQSASFTGEDLGLAVDAEQTAEAVKDAYPLWKIGKWNPGAVEGELTVDEAVTSDALEKAFPDLHTAPVNAQVEFQDGSYVAVPDEKGHGIDTEAFVQAVSEQLASAQSVQALASGETILAAGSTPSISVDASTTETTAPFVEKDAAATAEKLNNAVSGVSFTLDGDTVDEVGTKKVASWLDVAVTDDGTVDVQAKTDLIQEYVDALPKKVDQEPVDADVVVDASGNVSKVIVEGQDGYAVAATDGVGQEIEAQLTSLEPAEVALAGEKVAHERTERFRRAVVDKSDGHSHFYETVNDGEEKLMKSFPMALGKPGHDTVNGTYPVYGQLTIQDMGSCDAEGEYVPGGRFDYCTADVPFVTYFNGDQGFHGTYWHSNFGPGAYMSHGCVNLTESAAEWVYYFLQTGSPVTVQN</sequence>
<accession>A0A916YGT2</accession>
<dbReference type="Pfam" id="PF12229">
    <property type="entry name" value="PG_binding_4"/>
    <property type="match status" value="1"/>
</dbReference>
<dbReference type="CDD" id="cd16913">
    <property type="entry name" value="YkuD_like"/>
    <property type="match status" value="1"/>
</dbReference>
<evidence type="ECO:0000256" key="8">
    <source>
        <dbReference type="SAM" id="Phobius"/>
    </source>
</evidence>
<dbReference type="Gene3D" id="2.40.440.10">
    <property type="entry name" value="L,D-transpeptidase catalytic domain-like"/>
    <property type="match status" value="1"/>
</dbReference>
<proteinExistence type="predicted"/>
<protein>
    <recommendedName>
        <fullName evidence="9">L,D-TPase catalytic domain-containing protein</fullName>
    </recommendedName>
</protein>
<dbReference type="InterPro" id="IPR050979">
    <property type="entry name" value="LD-transpeptidase"/>
</dbReference>
<evidence type="ECO:0000256" key="4">
    <source>
        <dbReference type="ARBA" id="ARBA00022984"/>
    </source>
</evidence>
<keyword evidence="5 6" id="KW-0961">Cell wall biogenesis/degradation</keyword>
<comment type="caution">
    <text evidence="10">The sequence shown here is derived from an EMBL/GenBank/DDBJ whole genome shotgun (WGS) entry which is preliminary data.</text>
</comment>
<name>A0A916YGT2_9MICO</name>
<dbReference type="GO" id="GO:0018104">
    <property type="term" value="P:peptidoglycan-protein cross-linking"/>
    <property type="evidence" value="ECO:0007669"/>
    <property type="project" value="TreeGrafter"/>
</dbReference>
<dbReference type="PANTHER" id="PTHR30582">
    <property type="entry name" value="L,D-TRANSPEPTIDASE"/>
    <property type="match status" value="1"/>
</dbReference>
<dbReference type="GO" id="GO:0071555">
    <property type="term" value="P:cell wall organization"/>
    <property type="evidence" value="ECO:0007669"/>
    <property type="project" value="UniProtKB-UniRule"/>
</dbReference>
<dbReference type="PROSITE" id="PS52029">
    <property type="entry name" value="LD_TPASE"/>
    <property type="match status" value="1"/>
</dbReference>
<feature type="active site" description="Nucleophile" evidence="6">
    <location>
        <position position="480"/>
    </location>
</feature>
<reference evidence="10" key="1">
    <citation type="journal article" date="2014" name="Int. J. Syst. Evol. Microbiol.">
        <title>Complete genome sequence of Corynebacterium casei LMG S-19264T (=DSM 44701T), isolated from a smear-ripened cheese.</title>
        <authorList>
            <consortium name="US DOE Joint Genome Institute (JGI-PGF)"/>
            <person name="Walter F."/>
            <person name="Albersmeier A."/>
            <person name="Kalinowski J."/>
            <person name="Ruckert C."/>
        </authorList>
    </citation>
    <scope>NUCLEOTIDE SEQUENCE</scope>
    <source>
        <strain evidence="10">CGMCC 1.15152</strain>
    </source>
</reference>
<evidence type="ECO:0000256" key="7">
    <source>
        <dbReference type="SAM" id="MobiDB-lite"/>
    </source>
</evidence>
<feature type="region of interest" description="Disordered" evidence="7">
    <location>
        <begin position="1"/>
        <end position="24"/>
    </location>
</feature>
<dbReference type="InterPro" id="IPR005490">
    <property type="entry name" value="LD_TPept_cat_dom"/>
</dbReference>
<dbReference type="Proteomes" id="UP000633205">
    <property type="component" value="Unassembled WGS sequence"/>
</dbReference>
<keyword evidence="11" id="KW-1185">Reference proteome</keyword>
<dbReference type="GO" id="GO:0016740">
    <property type="term" value="F:transferase activity"/>
    <property type="evidence" value="ECO:0007669"/>
    <property type="project" value="UniProtKB-KW"/>
</dbReference>
<keyword evidence="8" id="KW-0472">Membrane</keyword>
<reference evidence="10" key="2">
    <citation type="submission" date="2020-09" db="EMBL/GenBank/DDBJ databases">
        <authorList>
            <person name="Sun Q."/>
            <person name="Zhou Y."/>
        </authorList>
    </citation>
    <scope>NUCLEOTIDE SEQUENCE</scope>
    <source>
        <strain evidence="10">CGMCC 1.15152</strain>
    </source>
</reference>
<keyword evidence="8" id="KW-0812">Transmembrane</keyword>
<keyword evidence="3 6" id="KW-0133">Cell shape</keyword>
<feature type="transmembrane region" description="Helical" evidence="8">
    <location>
        <begin position="32"/>
        <end position="52"/>
    </location>
</feature>
<feature type="domain" description="L,D-TPase catalytic" evidence="9">
    <location>
        <begin position="372"/>
        <end position="504"/>
    </location>
</feature>
<evidence type="ECO:0000256" key="3">
    <source>
        <dbReference type="ARBA" id="ARBA00022960"/>
    </source>
</evidence>
<dbReference type="GO" id="GO:0071972">
    <property type="term" value="F:peptidoglycan L,D-transpeptidase activity"/>
    <property type="evidence" value="ECO:0007669"/>
    <property type="project" value="TreeGrafter"/>
</dbReference>
<keyword evidence="2" id="KW-0808">Transferase</keyword>
<dbReference type="PANTHER" id="PTHR30582:SF2">
    <property type="entry name" value="L,D-TRANSPEPTIDASE YCIB-RELATED"/>
    <property type="match status" value="1"/>
</dbReference>
<dbReference type="InterPro" id="IPR022029">
    <property type="entry name" value="YoaR-like_PG-bd"/>
</dbReference>
<evidence type="ECO:0000256" key="2">
    <source>
        <dbReference type="ARBA" id="ARBA00022679"/>
    </source>
</evidence>
<evidence type="ECO:0000313" key="10">
    <source>
        <dbReference type="EMBL" id="GGD44636.1"/>
    </source>
</evidence>
<dbReference type="RefSeq" id="WP_188712966.1">
    <property type="nucleotide sequence ID" value="NZ_BMHO01000002.1"/>
</dbReference>
<evidence type="ECO:0000313" key="11">
    <source>
        <dbReference type="Proteomes" id="UP000633205"/>
    </source>
</evidence>
<evidence type="ECO:0000256" key="6">
    <source>
        <dbReference type="PROSITE-ProRule" id="PRU01373"/>
    </source>
</evidence>
<comment type="pathway">
    <text evidence="1 6">Cell wall biogenesis; peptidoglycan biosynthesis.</text>
</comment>
<dbReference type="GO" id="GO:0008360">
    <property type="term" value="P:regulation of cell shape"/>
    <property type="evidence" value="ECO:0007669"/>
    <property type="project" value="UniProtKB-UniRule"/>
</dbReference>
<keyword evidence="4 6" id="KW-0573">Peptidoglycan synthesis</keyword>
<organism evidence="10 11">
    <name type="scientific">Microbacterium faecale</name>
    <dbReference type="NCBI Taxonomy" id="1804630"/>
    <lineage>
        <taxon>Bacteria</taxon>
        <taxon>Bacillati</taxon>
        <taxon>Actinomycetota</taxon>
        <taxon>Actinomycetes</taxon>
        <taxon>Micrococcales</taxon>
        <taxon>Microbacteriaceae</taxon>
        <taxon>Microbacterium</taxon>
    </lineage>
</organism>
<dbReference type="SUPFAM" id="SSF141523">
    <property type="entry name" value="L,D-transpeptidase catalytic domain-like"/>
    <property type="match status" value="1"/>
</dbReference>
<dbReference type="EMBL" id="BMHO01000002">
    <property type="protein sequence ID" value="GGD44636.1"/>
    <property type="molecule type" value="Genomic_DNA"/>
</dbReference>
<evidence type="ECO:0000256" key="1">
    <source>
        <dbReference type="ARBA" id="ARBA00004752"/>
    </source>
</evidence>
<dbReference type="InterPro" id="IPR038063">
    <property type="entry name" value="Transpep_catalytic_dom"/>
</dbReference>
<evidence type="ECO:0000259" key="9">
    <source>
        <dbReference type="PROSITE" id="PS52029"/>
    </source>
</evidence>
<dbReference type="Pfam" id="PF03734">
    <property type="entry name" value="YkuD"/>
    <property type="match status" value="1"/>
</dbReference>
<feature type="active site" description="Proton donor/acceptor" evidence="6">
    <location>
        <position position="462"/>
    </location>
</feature>
<feature type="compositionally biased region" description="Basic and acidic residues" evidence="7">
    <location>
        <begin position="13"/>
        <end position="24"/>
    </location>
</feature>
<gene>
    <name evidence="10" type="ORF">GCM10010915_27340</name>
</gene>
<dbReference type="GO" id="GO:0005576">
    <property type="term" value="C:extracellular region"/>
    <property type="evidence" value="ECO:0007669"/>
    <property type="project" value="TreeGrafter"/>
</dbReference>
<evidence type="ECO:0000256" key="5">
    <source>
        <dbReference type="ARBA" id="ARBA00023316"/>
    </source>
</evidence>